<protein>
    <recommendedName>
        <fullName evidence="3">Arsenate reductase</fullName>
    </recommendedName>
</protein>
<reference evidence="1 2" key="1">
    <citation type="submission" date="2024-10" db="EMBL/GenBank/DDBJ databases">
        <title>The Natural Products Discovery Center: Release of the First 8490 Sequenced Strains for Exploring Actinobacteria Biosynthetic Diversity.</title>
        <authorList>
            <person name="Kalkreuter E."/>
            <person name="Kautsar S.A."/>
            <person name="Yang D."/>
            <person name="Bader C.D."/>
            <person name="Teijaro C.N."/>
            <person name="Fluegel L."/>
            <person name="Davis C.M."/>
            <person name="Simpson J.R."/>
            <person name="Lauterbach L."/>
            <person name="Steele A.D."/>
            <person name="Gui C."/>
            <person name="Meng S."/>
            <person name="Li G."/>
            <person name="Viehrig K."/>
            <person name="Ye F."/>
            <person name="Su P."/>
            <person name="Kiefer A.F."/>
            <person name="Nichols A."/>
            <person name="Cepeda A.J."/>
            <person name="Yan W."/>
            <person name="Fan B."/>
            <person name="Jiang Y."/>
            <person name="Adhikari A."/>
            <person name="Zheng C.-J."/>
            <person name="Schuster L."/>
            <person name="Cowan T.M."/>
            <person name="Smanski M.J."/>
            <person name="Chevrette M.G."/>
            <person name="De Carvalho L.P.S."/>
            <person name="Shen B."/>
        </authorList>
    </citation>
    <scope>NUCLEOTIDE SEQUENCE [LARGE SCALE GENOMIC DNA]</scope>
    <source>
        <strain evidence="1 2">NPDC000087</strain>
    </source>
</reference>
<name>A0ABW6WH03_9ACTN</name>
<dbReference type="Proteomes" id="UP001602245">
    <property type="component" value="Unassembled WGS sequence"/>
</dbReference>
<dbReference type="EMBL" id="JBIAZU010000004">
    <property type="protein sequence ID" value="MFF5292221.1"/>
    <property type="molecule type" value="Genomic_DNA"/>
</dbReference>
<comment type="caution">
    <text evidence="1">The sequence shown here is derived from an EMBL/GenBank/DDBJ whole genome shotgun (WGS) entry which is preliminary data.</text>
</comment>
<dbReference type="RefSeq" id="WP_020510104.1">
    <property type="nucleotide sequence ID" value="NZ_JBIAZU010000004.1"/>
</dbReference>
<evidence type="ECO:0008006" key="3">
    <source>
        <dbReference type="Google" id="ProtNLM"/>
    </source>
</evidence>
<keyword evidence="2" id="KW-1185">Reference proteome</keyword>
<evidence type="ECO:0000313" key="1">
    <source>
        <dbReference type="EMBL" id="MFF5292221.1"/>
    </source>
</evidence>
<accession>A0ABW6WH03</accession>
<sequence length="108" mass="11559">MTFSVPDACTLPTAERPLRLAEFDALFATAVRRVDTLSPTHARLHLTGPAGLADTVRDLTARETECCSFFTFTLSEALTLDIQVPAAYAEVLATLTERAAAASSSREG</sequence>
<proteinExistence type="predicted"/>
<gene>
    <name evidence="1" type="ORF">ACFY35_22505</name>
</gene>
<organism evidence="1 2">
    <name type="scientific">Paractinoplanes globisporus</name>
    <dbReference type="NCBI Taxonomy" id="113565"/>
    <lineage>
        <taxon>Bacteria</taxon>
        <taxon>Bacillati</taxon>
        <taxon>Actinomycetota</taxon>
        <taxon>Actinomycetes</taxon>
        <taxon>Micromonosporales</taxon>
        <taxon>Micromonosporaceae</taxon>
        <taxon>Paractinoplanes</taxon>
    </lineage>
</organism>
<evidence type="ECO:0000313" key="2">
    <source>
        <dbReference type="Proteomes" id="UP001602245"/>
    </source>
</evidence>